<proteinExistence type="inferred from homology"/>
<dbReference type="AlphaFoldDB" id="A0A423STG5"/>
<dbReference type="STRING" id="6689.A0A423STG5"/>
<reference evidence="6 7" key="2">
    <citation type="submission" date="2019-01" db="EMBL/GenBank/DDBJ databases">
        <title>The decoding of complex shrimp genome reveals the adaptation for benthos swimmer, frequently molting mechanism and breeding impact on genome.</title>
        <authorList>
            <person name="Sun Y."/>
            <person name="Gao Y."/>
            <person name="Yu Y."/>
        </authorList>
    </citation>
    <scope>NUCLEOTIDE SEQUENCE [LARGE SCALE GENOMIC DNA]</scope>
    <source>
        <tissue evidence="6">Muscle</tissue>
    </source>
</reference>
<organism evidence="6 7">
    <name type="scientific">Penaeus vannamei</name>
    <name type="common">Whiteleg shrimp</name>
    <name type="synonym">Litopenaeus vannamei</name>
    <dbReference type="NCBI Taxonomy" id="6689"/>
    <lineage>
        <taxon>Eukaryota</taxon>
        <taxon>Metazoa</taxon>
        <taxon>Ecdysozoa</taxon>
        <taxon>Arthropoda</taxon>
        <taxon>Crustacea</taxon>
        <taxon>Multicrustacea</taxon>
        <taxon>Malacostraca</taxon>
        <taxon>Eumalacostraca</taxon>
        <taxon>Eucarida</taxon>
        <taxon>Decapoda</taxon>
        <taxon>Dendrobranchiata</taxon>
        <taxon>Penaeoidea</taxon>
        <taxon>Penaeidae</taxon>
        <taxon>Penaeus</taxon>
    </lineage>
</organism>
<sequence length="175" mass="19667">MGCETNFKVTMSIKKEADGVPVFFKVDGNRFKKERTVKLMVDTPYRVDVSFKPTQTLTRTLIAGEEVETAERVHDSTASAYSSRLHTEGTPPSPKGHRDDLPFLLQKQHLDLNQDGGLCASLYQRSGTSDGATTTRDNAERHWYSVMAPMGMINRCRRGVPLITHKQMEGRKEGH</sequence>
<name>A0A423STG5_PENVA</name>
<keyword evidence="6" id="KW-0675">Receptor</keyword>
<evidence type="ECO:0000256" key="3">
    <source>
        <dbReference type="ARBA" id="ARBA00015651"/>
    </source>
</evidence>
<accession>A0A423STG5</accession>
<keyword evidence="7" id="KW-1185">Reference proteome</keyword>
<evidence type="ECO:0000256" key="5">
    <source>
        <dbReference type="SAM" id="MobiDB-lite"/>
    </source>
</evidence>
<feature type="region of interest" description="Disordered" evidence="5">
    <location>
        <begin position="69"/>
        <end position="100"/>
    </location>
</feature>
<dbReference type="Proteomes" id="UP000283509">
    <property type="component" value="Unassembled WGS sequence"/>
</dbReference>
<evidence type="ECO:0000313" key="7">
    <source>
        <dbReference type="Proteomes" id="UP000283509"/>
    </source>
</evidence>
<evidence type="ECO:0000256" key="4">
    <source>
        <dbReference type="ARBA" id="ARBA00026030"/>
    </source>
</evidence>
<dbReference type="GO" id="GO:0005886">
    <property type="term" value="C:plasma membrane"/>
    <property type="evidence" value="ECO:0007669"/>
    <property type="project" value="TreeGrafter"/>
</dbReference>
<evidence type="ECO:0000313" key="6">
    <source>
        <dbReference type="EMBL" id="ROT67505.1"/>
    </source>
</evidence>
<dbReference type="PANTHER" id="PTHR31952:SF1">
    <property type="entry name" value="CB1 CANNABINOID RECEPTOR-INTERACTING PROTEIN 1"/>
    <property type="match status" value="1"/>
</dbReference>
<dbReference type="InterPro" id="IPR029204">
    <property type="entry name" value="CNRIP1"/>
</dbReference>
<protein>
    <recommendedName>
        <fullName evidence="3">CB1 cannabinoid receptor-interacting protein 1</fullName>
    </recommendedName>
</protein>
<evidence type="ECO:0000256" key="1">
    <source>
        <dbReference type="ARBA" id="ARBA00003884"/>
    </source>
</evidence>
<evidence type="ECO:0000256" key="2">
    <source>
        <dbReference type="ARBA" id="ARBA00007288"/>
    </source>
</evidence>
<comment type="function">
    <text evidence="1">Suppresses cannabinoid receptor CNR1-mediated tonic inhibition of voltage-gated calcium channels.</text>
</comment>
<reference evidence="6 7" key="1">
    <citation type="submission" date="2018-04" db="EMBL/GenBank/DDBJ databases">
        <authorList>
            <person name="Zhang X."/>
            <person name="Yuan J."/>
            <person name="Li F."/>
            <person name="Xiang J."/>
        </authorList>
    </citation>
    <scope>NUCLEOTIDE SEQUENCE [LARGE SCALE GENOMIC DNA]</scope>
    <source>
        <tissue evidence="6">Muscle</tissue>
    </source>
</reference>
<dbReference type="Pfam" id="PF15043">
    <property type="entry name" value="CNRIP1"/>
    <property type="match status" value="1"/>
</dbReference>
<gene>
    <name evidence="6" type="ORF">C7M84_014410</name>
</gene>
<dbReference type="GO" id="GO:0031718">
    <property type="term" value="F:type 1 cannabinoid receptor binding"/>
    <property type="evidence" value="ECO:0007669"/>
    <property type="project" value="TreeGrafter"/>
</dbReference>
<dbReference type="PANTHER" id="PTHR31952">
    <property type="entry name" value="CB1 CANNABINOID RECEPTOR-INTERACTING PROTEIN 1"/>
    <property type="match status" value="1"/>
</dbReference>
<comment type="caution">
    <text evidence="6">The sequence shown here is derived from an EMBL/GenBank/DDBJ whole genome shotgun (WGS) entry which is preliminary data.</text>
</comment>
<comment type="subunit">
    <text evidence="4">Interacts with the cannabinoid receptor CNR1 (via C-terminus). Does not interact with cannabinoid receptor CNR2.</text>
</comment>
<dbReference type="EMBL" id="QCYY01002806">
    <property type="protein sequence ID" value="ROT67505.1"/>
    <property type="molecule type" value="Genomic_DNA"/>
</dbReference>
<comment type="similarity">
    <text evidence="2">Belongs to the CNRIP family.</text>
</comment>